<gene>
    <name evidence="1" type="ORF">V6N12_016840</name>
</gene>
<evidence type="ECO:0000313" key="1">
    <source>
        <dbReference type="EMBL" id="KAK8508996.1"/>
    </source>
</evidence>
<accession>A0ABR2BPA4</accession>
<protein>
    <submittedName>
        <fullName evidence="1">Uncharacterized protein</fullName>
    </submittedName>
</protein>
<name>A0ABR2BPA4_9ROSI</name>
<comment type="caution">
    <text evidence="1">The sequence shown here is derived from an EMBL/GenBank/DDBJ whole genome shotgun (WGS) entry which is preliminary data.</text>
</comment>
<dbReference type="EMBL" id="JBBPBM010000095">
    <property type="protein sequence ID" value="KAK8508996.1"/>
    <property type="molecule type" value="Genomic_DNA"/>
</dbReference>
<proteinExistence type="predicted"/>
<keyword evidence="2" id="KW-1185">Reference proteome</keyword>
<sequence>MAIGVTVMRGDTSTNVDPLPLEILELKEDGDLNATIKEHSLVGQLEDKHVEELINPAGDLSFCKKKITQVDNVNHPPRPLLSKAMIISKIEGEGDISNDKVDTFEG</sequence>
<evidence type="ECO:0000313" key="2">
    <source>
        <dbReference type="Proteomes" id="UP001472677"/>
    </source>
</evidence>
<organism evidence="1 2">
    <name type="scientific">Hibiscus sabdariffa</name>
    <name type="common">roselle</name>
    <dbReference type="NCBI Taxonomy" id="183260"/>
    <lineage>
        <taxon>Eukaryota</taxon>
        <taxon>Viridiplantae</taxon>
        <taxon>Streptophyta</taxon>
        <taxon>Embryophyta</taxon>
        <taxon>Tracheophyta</taxon>
        <taxon>Spermatophyta</taxon>
        <taxon>Magnoliopsida</taxon>
        <taxon>eudicotyledons</taxon>
        <taxon>Gunneridae</taxon>
        <taxon>Pentapetalae</taxon>
        <taxon>rosids</taxon>
        <taxon>malvids</taxon>
        <taxon>Malvales</taxon>
        <taxon>Malvaceae</taxon>
        <taxon>Malvoideae</taxon>
        <taxon>Hibiscus</taxon>
    </lineage>
</organism>
<reference evidence="1 2" key="1">
    <citation type="journal article" date="2024" name="G3 (Bethesda)">
        <title>Genome assembly of Hibiscus sabdariffa L. provides insights into metabolisms of medicinal natural products.</title>
        <authorList>
            <person name="Kim T."/>
        </authorList>
    </citation>
    <scope>NUCLEOTIDE SEQUENCE [LARGE SCALE GENOMIC DNA]</scope>
    <source>
        <strain evidence="1">TK-2024</strain>
        <tissue evidence="1">Old leaves</tissue>
    </source>
</reference>
<dbReference type="Proteomes" id="UP001472677">
    <property type="component" value="Unassembled WGS sequence"/>
</dbReference>